<evidence type="ECO:0000256" key="4">
    <source>
        <dbReference type="ARBA" id="ARBA00022737"/>
    </source>
</evidence>
<dbReference type="EMBL" id="CM027682">
    <property type="protein sequence ID" value="KAG0540552.1"/>
    <property type="molecule type" value="Genomic_DNA"/>
</dbReference>
<dbReference type="Gene3D" id="1.25.40.10">
    <property type="entry name" value="Tetratricopeptide repeat domain"/>
    <property type="match status" value="1"/>
</dbReference>
<keyword evidence="2" id="KW-0540">Nuclease</keyword>
<keyword evidence="3 13" id="KW-0732">Signal</keyword>
<dbReference type="GO" id="GO:0003723">
    <property type="term" value="F:RNA binding"/>
    <property type="evidence" value="ECO:0007669"/>
    <property type="project" value="InterPro"/>
</dbReference>
<dbReference type="PANTHER" id="PTHR46870:SF1">
    <property type="entry name" value="OS03G0297700 PROTEIN"/>
    <property type="match status" value="1"/>
</dbReference>
<feature type="active site" evidence="10">
    <location>
        <position position="77"/>
    </location>
</feature>
<dbReference type="PANTHER" id="PTHR46870">
    <property type="entry name" value="PROTEIN THYLAKOID ASSEMBLY 8-LIKE, CHLOROPLASTIC"/>
    <property type="match status" value="1"/>
</dbReference>
<dbReference type="PROSITE" id="PS00531">
    <property type="entry name" value="RNASE_T2_2"/>
    <property type="match status" value="1"/>
</dbReference>
<feature type="active site" evidence="10">
    <location>
        <position position="139"/>
    </location>
</feature>
<evidence type="ECO:0000256" key="13">
    <source>
        <dbReference type="SAM" id="SignalP"/>
    </source>
</evidence>
<comment type="caution">
    <text evidence="14">The sequence shown here is derived from an EMBL/GenBank/DDBJ whole genome shotgun (WGS) entry which is preliminary data.</text>
</comment>
<keyword evidence="6" id="KW-0378">Hydrolase</keyword>
<evidence type="ECO:0000313" key="14">
    <source>
        <dbReference type="EMBL" id="KAG0540552.1"/>
    </source>
</evidence>
<dbReference type="PROSITE" id="PS51375">
    <property type="entry name" value="PPR"/>
    <property type="match status" value="1"/>
</dbReference>
<name>A0A921UQ68_SORBI</name>
<dbReference type="InterPro" id="IPR033130">
    <property type="entry name" value="RNase_T2_His_AS_2"/>
</dbReference>
<feature type="repeat" description="PPR" evidence="11">
    <location>
        <begin position="438"/>
        <end position="472"/>
    </location>
</feature>
<dbReference type="SUPFAM" id="SSF55895">
    <property type="entry name" value="Ribonuclease Rh-like"/>
    <property type="match status" value="1"/>
</dbReference>
<protein>
    <submittedName>
        <fullName evidence="14">Uncharacterized protein</fullName>
    </submittedName>
</protein>
<dbReference type="PROSITE" id="PS00530">
    <property type="entry name" value="RNASE_T2_1"/>
    <property type="match status" value="1"/>
</dbReference>
<evidence type="ECO:0000256" key="7">
    <source>
        <dbReference type="ARBA" id="ARBA00022946"/>
    </source>
</evidence>
<comment type="similarity">
    <text evidence="1 12">Belongs to the RNase T2 family.</text>
</comment>
<gene>
    <name evidence="14" type="ORF">BDA96_03G419100</name>
</gene>
<feature type="chain" id="PRO_5038047305" evidence="13">
    <location>
        <begin position="28"/>
        <end position="523"/>
    </location>
</feature>
<keyword evidence="8" id="KW-1015">Disulfide bond</keyword>
<dbReference type="InterPro" id="IPR044795">
    <property type="entry name" value="THA8L-like"/>
</dbReference>
<dbReference type="NCBIfam" id="TIGR00756">
    <property type="entry name" value="PPR"/>
    <property type="match status" value="1"/>
</dbReference>
<keyword evidence="7" id="KW-0809">Transit peptide</keyword>
<dbReference type="Gene3D" id="3.90.730.10">
    <property type="entry name" value="Ribonuclease T2-like"/>
    <property type="match status" value="1"/>
</dbReference>
<evidence type="ECO:0000256" key="3">
    <source>
        <dbReference type="ARBA" id="ARBA00022729"/>
    </source>
</evidence>
<evidence type="ECO:0000256" key="10">
    <source>
        <dbReference type="PIRSR" id="PIRSR633697-1"/>
    </source>
</evidence>
<dbReference type="FunFam" id="3.90.730.10:FF:000007">
    <property type="entry name" value="Ribonuclease T2"/>
    <property type="match status" value="1"/>
</dbReference>
<evidence type="ECO:0000256" key="12">
    <source>
        <dbReference type="RuleBase" id="RU004328"/>
    </source>
</evidence>
<feature type="active site" evidence="10">
    <location>
        <position position="135"/>
    </location>
</feature>
<organism evidence="14 15">
    <name type="scientific">Sorghum bicolor</name>
    <name type="common">Sorghum</name>
    <name type="synonym">Sorghum vulgare</name>
    <dbReference type="NCBI Taxonomy" id="4558"/>
    <lineage>
        <taxon>Eukaryota</taxon>
        <taxon>Viridiplantae</taxon>
        <taxon>Streptophyta</taxon>
        <taxon>Embryophyta</taxon>
        <taxon>Tracheophyta</taxon>
        <taxon>Spermatophyta</taxon>
        <taxon>Magnoliopsida</taxon>
        <taxon>Liliopsida</taxon>
        <taxon>Poales</taxon>
        <taxon>Poaceae</taxon>
        <taxon>PACMAD clade</taxon>
        <taxon>Panicoideae</taxon>
        <taxon>Andropogonodae</taxon>
        <taxon>Andropogoneae</taxon>
        <taxon>Sorghinae</taxon>
        <taxon>Sorghum</taxon>
    </lineage>
</organism>
<dbReference type="InterPro" id="IPR011990">
    <property type="entry name" value="TPR-like_helical_dom_sf"/>
</dbReference>
<evidence type="ECO:0000256" key="2">
    <source>
        <dbReference type="ARBA" id="ARBA00022722"/>
    </source>
</evidence>
<keyword evidence="9" id="KW-0456">Lyase</keyword>
<dbReference type="Pfam" id="PF00445">
    <property type="entry name" value="Ribonuclease_T2"/>
    <property type="match status" value="1"/>
</dbReference>
<sequence>MTTARKAACVLAAWVLVAAALSDLGSARAPLGSKPQREFDYFALSLQWPGTICASTRHCCASNGCCRSEPLQTFTIHGLWPDYDDGTWPSCCRRTQFELDKILPLMEVLNKYWPSLYCSKSGTCFSGKGLFWAHEWEKHGTCSAPVVQDELQYFTIALDLYFKYNVTEMLSSGGIQVSNGKEYALSDVIDTIKHAFGGSPQIVCKNGSVQELRLCFDKELKPRDCLTTSLTNGSVSKSKHCPRYITLPTYDPLVCLRICPSALQRPTSRSVSRLPEMLSRLLPRRHHRRLLQTVLRAGAAPEVDLHQRLCSSSAASSPSLSIWRRKKEMGKEGLMAVAQLKRLAALPPAGAHPRLEQFMRSHVSRLLRTDLLAVLAELLRQDHVILSMKIYGVVRKEIWYRPDMYFYRDMLYMLARNKKIDDTRQVWADLKSEDVLFDQHTYGDIVRAFCDAGLIDLAMEIYEDMRSSPDPPLSLPFRVILKGLVPYPELREKIKQDFLELFPDMIVYDPPDTLSDVDEEFKF</sequence>
<keyword evidence="4" id="KW-0677">Repeat</keyword>
<evidence type="ECO:0000256" key="1">
    <source>
        <dbReference type="ARBA" id="ARBA00007469"/>
    </source>
</evidence>
<evidence type="ECO:0000256" key="11">
    <source>
        <dbReference type="PROSITE-ProRule" id="PRU00708"/>
    </source>
</evidence>
<evidence type="ECO:0000256" key="8">
    <source>
        <dbReference type="ARBA" id="ARBA00023157"/>
    </source>
</evidence>
<evidence type="ECO:0000313" key="15">
    <source>
        <dbReference type="Proteomes" id="UP000807115"/>
    </source>
</evidence>
<evidence type="ECO:0000256" key="9">
    <source>
        <dbReference type="ARBA" id="ARBA00023239"/>
    </source>
</evidence>
<dbReference type="Proteomes" id="UP000807115">
    <property type="component" value="Chromosome 3"/>
</dbReference>
<dbReference type="InterPro" id="IPR033697">
    <property type="entry name" value="Ribonuclease_T2_eukaryotic"/>
</dbReference>
<dbReference type="InterPro" id="IPR002885">
    <property type="entry name" value="PPR_rpt"/>
</dbReference>
<reference evidence="14" key="1">
    <citation type="journal article" date="2019" name="BMC Genomics">
        <title>A new reference genome for Sorghum bicolor reveals high levels of sequence similarity between sweet and grain genotypes: implications for the genetics of sugar metabolism.</title>
        <authorList>
            <person name="Cooper E.A."/>
            <person name="Brenton Z.W."/>
            <person name="Flinn B.S."/>
            <person name="Jenkins J."/>
            <person name="Shu S."/>
            <person name="Flowers D."/>
            <person name="Luo F."/>
            <person name="Wang Y."/>
            <person name="Xia P."/>
            <person name="Barry K."/>
            <person name="Daum C."/>
            <person name="Lipzen A."/>
            <person name="Yoshinaga Y."/>
            <person name="Schmutz J."/>
            <person name="Saski C."/>
            <person name="Vermerris W."/>
            <person name="Kresovich S."/>
        </authorList>
    </citation>
    <scope>NUCLEOTIDE SEQUENCE</scope>
</reference>
<evidence type="ECO:0000256" key="6">
    <source>
        <dbReference type="ARBA" id="ARBA00022801"/>
    </source>
</evidence>
<dbReference type="InterPro" id="IPR036430">
    <property type="entry name" value="RNase_T2-like_sf"/>
</dbReference>
<evidence type="ECO:0000256" key="5">
    <source>
        <dbReference type="ARBA" id="ARBA00022759"/>
    </source>
</evidence>
<dbReference type="InterPro" id="IPR018188">
    <property type="entry name" value="RNase_T2_His_AS_1"/>
</dbReference>
<dbReference type="GO" id="GO:0016787">
    <property type="term" value="F:hydrolase activity"/>
    <property type="evidence" value="ECO:0007669"/>
    <property type="project" value="UniProtKB-KW"/>
</dbReference>
<proteinExistence type="inferred from homology"/>
<dbReference type="CDD" id="cd01061">
    <property type="entry name" value="RNase_T2_euk"/>
    <property type="match status" value="1"/>
</dbReference>
<keyword evidence="5" id="KW-0255">Endonuclease</keyword>
<dbReference type="AlphaFoldDB" id="A0A921UQ68"/>
<dbReference type="GO" id="GO:0033897">
    <property type="term" value="F:ribonuclease T2 activity"/>
    <property type="evidence" value="ECO:0007669"/>
    <property type="project" value="InterPro"/>
</dbReference>
<reference evidence="14" key="2">
    <citation type="submission" date="2020-10" db="EMBL/GenBank/DDBJ databases">
        <authorList>
            <person name="Cooper E.A."/>
            <person name="Brenton Z.W."/>
            <person name="Flinn B.S."/>
            <person name="Jenkins J."/>
            <person name="Shu S."/>
            <person name="Flowers D."/>
            <person name="Luo F."/>
            <person name="Wang Y."/>
            <person name="Xia P."/>
            <person name="Barry K."/>
            <person name="Daum C."/>
            <person name="Lipzen A."/>
            <person name="Yoshinaga Y."/>
            <person name="Schmutz J."/>
            <person name="Saski C."/>
            <person name="Vermerris W."/>
            <person name="Kresovich S."/>
        </authorList>
    </citation>
    <scope>NUCLEOTIDE SEQUENCE</scope>
</reference>
<dbReference type="InterPro" id="IPR001568">
    <property type="entry name" value="RNase_T2-like"/>
</dbReference>
<feature type="signal peptide" evidence="13">
    <location>
        <begin position="1"/>
        <end position="27"/>
    </location>
</feature>
<accession>A0A921UQ68</accession>